<protein>
    <submittedName>
        <fullName evidence="4">Uncharacterized protein</fullName>
    </submittedName>
</protein>
<evidence type="ECO:0000313" key="4">
    <source>
        <dbReference type="EMBL" id="TRM12866.1"/>
    </source>
</evidence>
<keyword evidence="5" id="KW-1185">Reference proteome</keyword>
<feature type="signal peptide" evidence="2">
    <location>
        <begin position="1"/>
        <end position="22"/>
    </location>
</feature>
<proteinExistence type="predicted"/>
<evidence type="ECO:0000256" key="2">
    <source>
        <dbReference type="SAM" id="SignalP"/>
    </source>
</evidence>
<reference evidence="4 5" key="1">
    <citation type="submission" date="2019-07" db="EMBL/GenBank/DDBJ databases">
        <title>Genomic analysis of Lentibacillus sp. NKC851-2.</title>
        <authorList>
            <person name="Oh Y.J."/>
        </authorList>
    </citation>
    <scope>NUCLEOTIDE SEQUENCE [LARGE SCALE GENOMIC DNA]</scope>
    <source>
        <strain evidence="4 5">NKC851-2</strain>
    </source>
</reference>
<name>A0A549YLV7_9BACI</name>
<keyword evidence="2" id="KW-0732">Signal</keyword>
<feature type="chain" id="PRO_5036365480" evidence="2">
    <location>
        <begin position="23"/>
        <end position="410"/>
    </location>
</feature>
<feature type="compositionally biased region" description="Basic and acidic residues" evidence="1">
    <location>
        <begin position="236"/>
        <end position="251"/>
    </location>
</feature>
<organism evidence="4 5">
    <name type="scientific">Lentibacillus cibarius</name>
    <dbReference type="NCBI Taxonomy" id="2583219"/>
    <lineage>
        <taxon>Bacteria</taxon>
        <taxon>Bacillati</taxon>
        <taxon>Bacillota</taxon>
        <taxon>Bacilli</taxon>
        <taxon>Bacillales</taxon>
        <taxon>Bacillaceae</taxon>
        <taxon>Lentibacillus</taxon>
    </lineage>
</organism>
<sequence length="410" mass="44338">MKKSIFLLLLIMLFIPVSNAYALEVFVQEGEAYKSEVYYDAQENFYIADFYPATVYTAKKISYGNDSTFTDPQTTVNISRNDYSGDYLTATEFTCNVYYEEFLYGKNGEEVGHIRLHVDDLVNPACDSGSESDGESGKGSDGNCGCIFNTPGWDDYMNEIEQIKNAIPSPPDWDKVAAKMRDTIVPKMISDMEDMFGSSPNSKPQQPDKKTLDDGNLQAPEGQEAPGLGESSFSSDDIKNEAPTIEQRDDPTGGFNILDPVGELPSQEEFKQNKPAEKDMIAPEVPAIPEDETAPTPPEQDNIAPSAPEEPENIAPDPGDVEGTAPNPSEGENMTPGAPDEQQNIAPDPGDVEGTAPTPGEQDNIAPEPEKSDNTAPLPGDDGSTAPIPGDDNRTAPLPEEDNSTAPLPK</sequence>
<evidence type="ECO:0000313" key="5">
    <source>
        <dbReference type="Proteomes" id="UP000319280"/>
    </source>
</evidence>
<comment type="caution">
    <text evidence="4">The sequence shown here is derived from an EMBL/GenBank/DDBJ whole genome shotgun (WGS) entry which is preliminary data.</text>
</comment>
<feature type="region of interest" description="Disordered" evidence="1">
    <location>
        <begin position="192"/>
        <end position="410"/>
    </location>
</feature>
<dbReference type="Proteomes" id="UP000319280">
    <property type="component" value="Unassembled WGS sequence"/>
</dbReference>
<dbReference type="EMBL" id="VJMZ01000003">
    <property type="protein sequence ID" value="TRM08792.1"/>
    <property type="molecule type" value="Genomic_DNA"/>
</dbReference>
<evidence type="ECO:0000256" key="1">
    <source>
        <dbReference type="SAM" id="MobiDB-lite"/>
    </source>
</evidence>
<accession>A0A549YLV7</accession>
<evidence type="ECO:0000313" key="3">
    <source>
        <dbReference type="EMBL" id="TRM08792.1"/>
    </source>
</evidence>
<feature type="compositionally biased region" description="Basic and acidic residues" evidence="1">
    <location>
        <begin position="268"/>
        <end position="281"/>
    </location>
</feature>
<gene>
    <name evidence="4" type="ORF">FH966_14775</name>
    <name evidence="3" type="ORF">FH966_16590</name>
</gene>
<dbReference type="EMBL" id="VJMZ01000001">
    <property type="protein sequence ID" value="TRM12866.1"/>
    <property type="molecule type" value="Genomic_DNA"/>
</dbReference>
<dbReference type="RefSeq" id="WP_142791782.1">
    <property type="nucleotide sequence ID" value="NZ_VJMZ01000001.1"/>
</dbReference>
<dbReference type="AlphaFoldDB" id="A0A549YLV7"/>